<dbReference type="AlphaFoldDB" id="A0AAD5QHV6"/>
<protein>
    <submittedName>
        <fullName evidence="1">Uncharacterized protein</fullName>
    </submittedName>
</protein>
<keyword evidence="2" id="KW-1185">Reference proteome</keyword>
<accession>A0AAD5QHV6</accession>
<reference evidence="1" key="1">
    <citation type="submission" date="2021-06" db="EMBL/GenBank/DDBJ databases">
        <title>Parelaphostrongylus tenuis whole genome reference sequence.</title>
        <authorList>
            <person name="Garwood T.J."/>
            <person name="Larsen P.A."/>
            <person name="Fountain-Jones N.M."/>
            <person name="Garbe J.R."/>
            <person name="Macchietto M.G."/>
            <person name="Kania S.A."/>
            <person name="Gerhold R.W."/>
            <person name="Richards J.E."/>
            <person name="Wolf T.M."/>
        </authorList>
    </citation>
    <scope>NUCLEOTIDE SEQUENCE</scope>
    <source>
        <strain evidence="1">MNPRO001-30</strain>
        <tissue evidence="1">Meninges</tissue>
    </source>
</reference>
<organism evidence="1 2">
    <name type="scientific">Parelaphostrongylus tenuis</name>
    <name type="common">Meningeal worm</name>
    <dbReference type="NCBI Taxonomy" id="148309"/>
    <lineage>
        <taxon>Eukaryota</taxon>
        <taxon>Metazoa</taxon>
        <taxon>Ecdysozoa</taxon>
        <taxon>Nematoda</taxon>
        <taxon>Chromadorea</taxon>
        <taxon>Rhabditida</taxon>
        <taxon>Rhabditina</taxon>
        <taxon>Rhabditomorpha</taxon>
        <taxon>Strongyloidea</taxon>
        <taxon>Metastrongylidae</taxon>
        <taxon>Parelaphostrongylus</taxon>
    </lineage>
</organism>
<name>A0AAD5QHV6_PARTN</name>
<gene>
    <name evidence="1" type="ORF">KIN20_008919</name>
</gene>
<dbReference type="EMBL" id="JAHQIW010001446">
    <property type="protein sequence ID" value="KAJ1352543.1"/>
    <property type="molecule type" value="Genomic_DNA"/>
</dbReference>
<dbReference type="Proteomes" id="UP001196413">
    <property type="component" value="Unassembled WGS sequence"/>
</dbReference>
<comment type="caution">
    <text evidence="1">The sequence shown here is derived from an EMBL/GenBank/DDBJ whole genome shotgun (WGS) entry which is preliminary data.</text>
</comment>
<evidence type="ECO:0000313" key="2">
    <source>
        <dbReference type="Proteomes" id="UP001196413"/>
    </source>
</evidence>
<evidence type="ECO:0000313" key="1">
    <source>
        <dbReference type="EMBL" id="KAJ1352543.1"/>
    </source>
</evidence>
<proteinExistence type="predicted"/>
<sequence>MTVARLRIEWEMCWDPYDTIHNDQLMLLMESGNVLTCLAQESLRKSPSTMISYFREQKKRQALKQD</sequence>